<proteinExistence type="predicted"/>
<dbReference type="RefSeq" id="WP_320501395.1">
    <property type="nucleotide sequence ID" value="NZ_JAXCLX010000002.1"/>
</dbReference>
<dbReference type="PANTHER" id="PTHR36837:SF2">
    <property type="entry name" value="POLY(3-HYDROXYALKANOATE) POLYMERASE SUBUNIT PHAC"/>
    <property type="match status" value="1"/>
</dbReference>
<dbReference type="Pfam" id="PF00561">
    <property type="entry name" value="Abhydrolase_1"/>
    <property type="match status" value="1"/>
</dbReference>
<gene>
    <name evidence="2" type="ORF">SMD31_13360</name>
</gene>
<protein>
    <submittedName>
        <fullName evidence="2">Alpha/beta fold hydrolase</fullName>
    </submittedName>
</protein>
<dbReference type="SUPFAM" id="SSF53474">
    <property type="entry name" value="alpha/beta-Hydrolases"/>
    <property type="match status" value="1"/>
</dbReference>
<sequence length="344" mass="38319">MAALQAEGRRRFGQLLTGIEAYRKHPHQRDLAPAPVLWDQGTTKLRDYRGTRDAKTPRPRVLVIPSLVNRYYVLDLEREASFLRWLGANGFDPFVVDWDAPGYIERSFDLTDYIAGRLEGALDAVKREPGGPIHIIGYCMGGNLALALALRRQADIAGLVLLATPWDFHAENPGHAQMMGQIGRQLEPLLQILGELPVDMLQAFFSGLDPFQVLRKFQHFGTLDPASNGARRFVALEDWLNDGISLAAPVARECLTGWYGENTPQKLSWKVADKVVNPAGFDRPALNVIPGTDRIVPPESARALTRRFRQIDEMVPTAGHIGMMVGRSAAPDVWAPIAAWMRQR</sequence>
<name>A0ABU5E014_9PROT</name>
<dbReference type="InterPro" id="IPR051321">
    <property type="entry name" value="PHA/PHB_synthase"/>
</dbReference>
<evidence type="ECO:0000313" key="3">
    <source>
        <dbReference type="Proteomes" id="UP001271769"/>
    </source>
</evidence>
<organism evidence="2 3">
    <name type="scientific">Dongia rigui</name>
    <dbReference type="NCBI Taxonomy" id="940149"/>
    <lineage>
        <taxon>Bacteria</taxon>
        <taxon>Pseudomonadati</taxon>
        <taxon>Pseudomonadota</taxon>
        <taxon>Alphaproteobacteria</taxon>
        <taxon>Rhodospirillales</taxon>
        <taxon>Dongiaceae</taxon>
        <taxon>Dongia</taxon>
    </lineage>
</organism>
<dbReference type="GO" id="GO:0016787">
    <property type="term" value="F:hydrolase activity"/>
    <property type="evidence" value="ECO:0007669"/>
    <property type="project" value="UniProtKB-KW"/>
</dbReference>
<dbReference type="PANTHER" id="PTHR36837">
    <property type="entry name" value="POLY(3-HYDROXYALKANOATE) POLYMERASE SUBUNIT PHAC"/>
    <property type="match status" value="1"/>
</dbReference>
<dbReference type="Proteomes" id="UP001271769">
    <property type="component" value="Unassembled WGS sequence"/>
</dbReference>
<reference evidence="2 3" key="1">
    <citation type="journal article" date="2013" name="Antonie Van Leeuwenhoek">
        <title>Dongia rigui sp. nov., isolated from freshwater of a large wetland in Korea.</title>
        <authorList>
            <person name="Baik K.S."/>
            <person name="Hwang Y.M."/>
            <person name="Choi J.S."/>
            <person name="Kwon J."/>
            <person name="Seong C.N."/>
        </authorList>
    </citation>
    <scope>NUCLEOTIDE SEQUENCE [LARGE SCALE GENOMIC DNA]</scope>
    <source>
        <strain evidence="2 3">04SU4-P</strain>
    </source>
</reference>
<feature type="domain" description="AB hydrolase-1" evidence="1">
    <location>
        <begin position="61"/>
        <end position="325"/>
    </location>
</feature>
<dbReference type="InterPro" id="IPR000073">
    <property type="entry name" value="AB_hydrolase_1"/>
</dbReference>
<keyword evidence="2" id="KW-0378">Hydrolase</keyword>
<evidence type="ECO:0000313" key="2">
    <source>
        <dbReference type="EMBL" id="MDY0872924.1"/>
    </source>
</evidence>
<dbReference type="EMBL" id="JAXCLX010000002">
    <property type="protein sequence ID" value="MDY0872924.1"/>
    <property type="molecule type" value="Genomic_DNA"/>
</dbReference>
<evidence type="ECO:0000259" key="1">
    <source>
        <dbReference type="Pfam" id="PF00561"/>
    </source>
</evidence>
<dbReference type="InterPro" id="IPR029058">
    <property type="entry name" value="AB_hydrolase_fold"/>
</dbReference>
<comment type="caution">
    <text evidence="2">The sequence shown here is derived from an EMBL/GenBank/DDBJ whole genome shotgun (WGS) entry which is preliminary data.</text>
</comment>
<accession>A0ABU5E014</accession>
<dbReference type="Gene3D" id="3.40.50.1820">
    <property type="entry name" value="alpha/beta hydrolase"/>
    <property type="match status" value="1"/>
</dbReference>
<keyword evidence="3" id="KW-1185">Reference proteome</keyword>